<name>A0ABT8TEJ6_9GAMM</name>
<dbReference type="EMBL" id="JAULRT010000052">
    <property type="protein sequence ID" value="MDO3382531.1"/>
    <property type="molecule type" value="Genomic_DNA"/>
</dbReference>
<evidence type="ECO:0000256" key="1">
    <source>
        <dbReference type="SAM" id="Phobius"/>
    </source>
</evidence>
<dbReference type="RefSeq" id="WP_302712841.1">
    <property type="nucleotide sequence ID" value="NZ_JAULRT010000052.1"/>
</dbReference>
<organism evidence="2 3">
    <name type="scientific">Gilvimarinus algae</name>
    <dbReference type="NCBI Taxonomy" id="3058037"/>
    <lineage>
        <taxon>Bacteria</taxon>
        <taxon>Pseudomonadati</taxon>
        <taxon>Pseudomonadota</taxon>
        <taxon>Gammaproteobacteria</taxon>
        <taxon>Cellvibrionales</taxon>
        <taxon>Cellvibrionaceae</taxon>
        <taxon>Gilvimarinus</taxon>
    </lineage>
</organism>
<dbReference type="Proteomes" id="UP001168380">
    <property type="component" value="Unassembled WGS sequence"/>
</dbReference>
<feature type="transmembrane region" description="Helical" evidence="1">
    <location>
        <begin position="12"/>
        <end position="31"/>
    </location>
</feature>
<sequence>MSQTEPKKPQKPGVFQIILSTLAAAFGVQSNKNRERDFSQGNLYIYIVAGISFTLIFVLSLVFLVRQLLQS</sequence>
<evidence type="ECO:0000313" key="2">
    <source>
        <dbReference type="EMBL" id="MDO3382531.1"/>
    </source>
</evidence>
<reference evidence="2" key="1">
    <citation type="submission" date="2023-07" db="EMBL/GenBank/DDBJ databases">
        <title>Gilvimarinus algae sp. nov., isolated from the surface of Kelp.</title>
        <authorList>
            <person name="Sun Y.Y."/>
            <person name="Gong Y."/>
            <person name="Du Z.J."/>
        </authorList>
    </citation>
    <scope>NUCLEOTIDE SEQUENCE</scope>
    <source>
        <strain evidence="2">SDUM040014</strain>
    </source>
</reference>
<evidence type="ECO:0000313" key="3">
    <source>
        <dbReference type="Proteomes" id="UP001168380"/>
    </source>
</evidence>
<proteinExistence type="predicted"/>
<dbReference type="InterPro" id="IPR021344">
    <property type="entry name" value="DUF2970"/>
</dbReference>
<keyword evidence="1" id="KW-1133">Transmembrane helix</keyword>
<keyword evidence="1" id="KW-0472">Membrane</keyword>
<accession>A0ABT8TEJ6</accession>
<gene>
    <name evidence="2" type="ORF">QWI16_10140</name>
</gene>
<feature type="transmembrane region" description="Helical" evidence="1">
    <location>
        <begin position="43"/>
        <end position="65"/>
    </location>
</feature>
<dbReference type="Pfam" id="PF11174">
    <property type="entry name" value="DUF2970"/>
    <property type="match status" value="1"/>
</dbReference>
<protein>
    <submittedName>
        <fullName evidence="2">DUF2970 domain-containing protein</fullName>
    </submittedName>
</protein>
<keyword evidence="3" id="KW-1185">Reference proteome</keyword>
<comment type="caution">
    <text evidence="2">The sequence shown here is derived from an EMBL/GenBank/DDBJ whole genome shotgun (WGS) entry which is preliminary data.</text>
</comment>
<keyword evidence="1" id="KW-0812">Transmembrane</keyword>